<organism evidence="5 6">
    <name type="scientific">Sporothrix stenoceras</name>
    <dbReference type="NCBI Taxonomy" id="5173"/>
    <lineage>
        <taxon>Eukaryota</taxon>
        <taxon>Fungi</taxon>
        <taxon>Dikarya</taxon>
        <taxon>Ascomycota</taxon>
        <taxon>Pezizomycotina</taxon>
        <taxon>Sordariomycetes</taxon>
        <taxon>Sordariomycetidae</taxon>
        <taxon>Ophiostomatales</taxon>
        <taxon>Ophiostomataceae</taxon>
        <taxon>Sporothrix</taxon>
    </lineage>
</organism>
<dbReference type="PANTHER" id="PTHR47840:SF1">
    <property type="entry name" value="ZN(II)2CYS6 TRANSCRIPTION FACTOR (EUROFUNG)"/>
    <property type="match status" value="1"/>
</dbReference>
<name>A0ABR3YKT5_9PEZI</name>
<proteinExistence type="predicted"/>
<evidence type="ECO:0000256" key="1">
    <source>
        <dbReference type="ARBA" id="ARBA00023015"/>
    </source>
</evidence>
<evidence type="ECO:0000313" key="6">
    <source>
        <dbReference type="Proteomes" id="UP001583186"/>
    </source>
</evidence>
<keyword evidence="1" id="KW-0805">Transcription regulation</keyword>
<protein>
    <submittedName>
        <fullName evidence="5">Uncharacterized protein</fullName>
    </submittedName>
</protein>
<evidence type="ECO:0000313" key="5">
    <source>
        <dbReference type="EMBL" id="KAL1888448.1"/>
    </source>
</evidence>
<dbReference type="CDD" id="cd12148">
    <property type="entry name" value="fungal_TF_MHR"/>
    <property type="match status" value="1"/>
</dbReference>
<dbReference type="EMBL" id="JAWCUI010000092">
    <property type="protein sequence ID" value="KAL1888448.1"/>
    <property type="molecule type" value="Genomic_DNA"/>
</dbReference>
<evidence type="ECO:0000256" key="2">
    <source>
        <dbReference type="ARBA" id="ARBA00023163"/>
    </source>
</evidence>
<dbReference type="Proteomes" id="UP001583186">
    <property type="component" value="Unassembled WGS sequence"/>
</dbReference>
<evidence type="ECO:0000256" key="4">
    <source>
        <dbReference type="SAM" id="MobiDB-lite"/>
    </source>
</evidence>
<dbReference type="PANTHER" id="PTHR47840">
    <property type="entry name" value="ZN(II)2CYS6 TRANSCRIPTION FACTOR (EUROFUNG)-RELATED"/>
    <property type="match status" value="1"/>
</dbReference>
<sequence length="342" mass="38590">MTAILGSVTDHYQIIMAPPPPGVVSTDNLGPYYPKALGLDQEWVSCRQIMPEDFWQEDNTSPAIRDLRLVDLYIRQTTKIRYFIIGRHIHLAYALKANKDRRYSYSRTACLEASREIIAAYQTMRSRGHAEWSPCGMLDFESFSAAMVIALAMLQDSASSSTQQRQRTRQEEEDYALLVELSLSLRKTHLLKGSCTVAQRAADVMDIVLPILQGQYRRSAKEASSPGTSAADHDINIPFFGRLRVTFPRLETDQSPSEAHSSPSMPETLTSNEIDMSYSAQTAQMSLNDVPITPPIIEFGVPFCNQDFHYNFDFDMELNADWMNTSDMGIYDWTTMMAPGPV</sequence>
<feature type="compositionally biased region" description="Polar residues" evidence="4">
    <location>
        <begin position="253"/>
        <end position="270"/>
    </location>
</feature>
<gene>
    <name evidence="5" type="ORF">Sste5346_009565</name>
</gene>
<keyword evidence="2" id="KW-0804">Transcription</keyword>
<keyword evidence="6" id="KW-1185">Reference proteome</keyword>
<accession>A0ABR3YKT5</accession>
<reference evidence="5 6" key="1">
    <citation type="journal article" date="2024" name="IMA Fungus">
        <title>IMA Genome - F19 : A genome assembly and annotation guide to empower mycologists, including annotated draft genome sequences of Ceratocystis pirilliformis, Diaporthe australafricana, Fusarium ophioides, Paecilomyces lecythidis, and Sporothrix stenoceras.</title>
        <authorList>
            <person name="Aylward J."/>
            <person name="Wilson A.M."/>
            <person name="Visagie C.M."/>
            <person name="Spraker J."/>
            <person name="Barnes I."/>
            <person name="Buitendag C."/>
            <person name="Ceriani C."/>
            <person name="Del Mar Angel L."/>
            <person name="du Plessis D."/>
            <person name="Fuchs T."/>
            <person name="Gasser K."/>
            <person name="Kramer D."/>
            <person name="Li W."/>
            <person name="Munsamy K."/>
            <person name="Piso A."/>
            <person name="Price J.L."/>
            <person name="Sonnekus B."/>
            <person name="Thomas C."/>
            <person name="van der Nest A."/>
            <person name="van Dijk A."/>
            <person name="van Heerden A."/>
            <person name="van Vuuren N."/>
            <person name="Yilmaz N."/>
            <person name="Duong T.A."/>
            <person name="van der Merwe N.A."/>
            <person name="Wingfield M.J."/>
            <person name="Wingfield B.D."/>
        </authorList>
    </citation>
    <scope>NUCLEOTIDE SEQUENCE [LARGE SCALE GENOMIC DNA]</scope>
    <source>
        <strain evidence="5 6">CMW 5346</strain>
    </source>
</reference>
<keyword evidence="3" id="KW-0539">Nucleus</keyword>
<feature type="region of interest" description="Disordered" evidence="4">
    <location>
        <begin position="251"/>
        <end position="270"/>
    </location>
</feature>
<comment type="caution">
    <text evidence="5">The sequence shown here is derived from an EMBL/GenBank/DDBJ whole genome shotgun (WGS) entry which is preliminary data.</text>
</comment>
<evidence type="ECO:0000256" key="3">
    <source>
        <dbReference type="ARBA" id="ARBA00023242"/>
    </source>
</evidence>